<organism evidence="2 3">
    <name type="scientific">Candidatus Oscillibacter excrementigallinarum</name>
    <dbReference type="NCBI Taxonomy" id="2838716"/>
    <lineage>
        <taxon>Bacteria</taxon>
        <taxon>Bacillati</taxon>
        <taxon>Bacillota</taxon>
        <taxon>Clostridia</taxon>
        <taxon>Eubacteriales</taxon>
        <taxon>Oscillospiraceae</taxon>
        <taxon>Oscillibacter</taxon>
    </lineage>
</organism>
<dbReference type="GO" id="GO:0003677">
    <property type="term" value="F:DNA binding"/>
    <property type="evidence" value="ECO:0007669"/>
    <property type="project" value="InterPro"/>
</dbReference>
<protein>
    <submittedName>
        <fullName evidence="2">Helix-turn-helix transcriptional regulator</fullName>
    </submittedName>
</protein>
<name>A0A9D2LJ86_9FIRM</name>
<dbReference type="SMART" id="SM00530">
    <property type="entry name" value="HTH_XRE"/>
    <property type="match status" value="1"/>
</dbReference>
<dbReference type="AlphaFoldDB" id="A0A9D2LJ86"/>
<evidence type="ECO:0000259" key="1">
    <source>
        <dbReference type="PROSITE" id="PS50943"/>
    </source>
</evidence>
<dbReference type="Gene3D" id="1.10.260.40">
    <property type="entry name" value="lambda repressor-like DNA-binding domains"/>
    <property type="match status" value="1"/>
</dbReference>
<evidence type="ECO:0000313" key="3">
    <source>
        <dbReference type="Proteomes" id="UP000823824"/>
    </source>
</evidence>
<reference evidence="2" key="2">
    <citation type="submission" date="2021-04" db="EMBL/GenBank/DDBJ databases">
        <authorList>
            <person name="Gilroy R."/>
        </authorList>
    </citation>
    <scope>NUCLEOTIDE SEQUENCE</scope>
    <source>
        <strain evidence="2">ChiBcec18-1249</strain>
    </source>
</reference>
<dbReference type="EMBL" id="DWZJ01000044">
    <property type="protein sequence ID" value="HJB13135.1"/>
    <property type="molecule type" value="Genomic_DNA"/>
</dbReference>
<dbReference type="CDD" id="cd00093">
    <property type="entry name" value="HTH_XRE"/>
    <property type="match status" value="1"/>
</dbReference>
<comment type="caution">
    <text evidence="2">The sequence shown here is derived from an EMBL/GenBank/DDBJ whole genome shotgun (WGS) entry which is preliminary data.</text>
</comment>
<feature type="domain" description="HTH cro/C1-type" evidence="1">
    <location>
        <begin position="8"/>
        <end position="62"/>
    </location>
</feature>
<evidence type="ECO:0000313" key="2">
    <source>
        <dbReference type="EMBL" id="HJB13135.1"/>
    </source>
</evidence>
<gene>
    <name evidence="2" type="ORF">H9787_05430</name>
</gene>
<dbReference type="InterPro" id="IPR001387">
    <property type="entry name" value="Cro/C1-type_HTH"/>
</dbReference>
<reference evidence="2" key="1">
    <citation type="journal article" date="2021" name="PeerJ">
        <title>Extensive microbial diversity within the chicken gut microbiome revealed by metagenomics and culture.</title>
        <authorList>
            <person name="Gilroy R."/>
            <person name="Ravi A."/>
            <person name="Getino M."/>
            <person name="Pursley I."/>
            <person name="Horton D.L."/>
            <person name="Alikhan N.F."/>
            <person name="Baker D."/>
            <person name="Gharbi K."/>
            <person name="Hall N."/>
            <person name="Watson M."/>
            <person name="Adriaenssens E.M."/>
            <person name="Foster-Nyarko E."/>
            <person name="Jarju S."/>
            <person name="Secka A."/>
            <person name="Antonio M."/>
            <person name="Oren A."/>
            <person name="Chaudhuri R.R."/>
            <person name="La Ragione R."/>
            <person name="Hildebrand F."/>
            <person name="Pallen M.J."/>
        </authorList>
    </citation>
    <scope>NUCLEOTIDE SEQUENCE</scope>
    <source>
        <strain evidence="2">ChiBcec18-1249</strain>
    </source>
</reference>
<sequence length="152" mass="17458">MKKLQNPFRRARQRASLTQEKAVEQLEFSLRSLQAYESGDTMPPFDRAVQMSRVYQCDLYELAQLPSPKERAMYLYEPVRIHSIRPQKPILYGLAVREIVAGCATSFTVVPNLSSDQELVRRLAAQCTREQTDPEHLPEVLRAALPKLEQLT</sequence>
<dbReference type="PROSITE" id="PS50943">
    <property type="entry name" value="HTH_CROC1"/>
    <property type="match status" value="1"/>
</dbReference>
<dbReference type="Proteomes" id="UP000823824">
    <property type="component" value="Unassembled WGS sequence"/>
</dbReference>
<accession>A0A9D2LJ86</accession>
<dbReference type="SUPFAM" id="SSF47413">
    <property type="entry name" value="lambda repressor-like DNA-binding domains"/>
    <property type="match status" value="1"/>
</dbReference>
<dbReference type="InterPro" id="IPR010982">
    <property type="entry name" value="Lambda_DNA-bd_dom_sf"/>
</dbReference>
<proteinExistence type="predicted"/>
<dbReference type="Pfam" id="PF13560">
    <property type="entry name" value="HTH_31"/>
    <property type="match status" value="1"/>
</dbReference>